<feature type="non-terminal residue" evidence="1">
    <location>
        <position position="167"/>
    </location>
</feature>
<gene>
    <name evidence="1" type="ORF">C9E89_023140</name>
</gene>
<dbReference type="Proteomes" id="UP000240957">
    <property type="component" value="Unassembled WGS sequence"/>
</dbReference>
<reference evidence="1 2" key="1">
    <citation type="submission" date="2018-08" db="EMBL/GenBank/DDBJ databases">
        <title>The draft genome of Acinetobacter sichuanensis strain WCHAc060041.</title>
        <authorList>
            <person name="Qin J."/>
            <person name="Feng Y."/>
            <person name="Zong Z."/>
        </authorList>
    </citation>
    <scope>NUCLEOTIDE SEQUENCE [LARGE SCALE GENOMIC DNA]</scope>
    <source>
        <strain evidence="1 2">WCHAc060041</strain>
    </source>
</reference>
<evidence type="ECO:0000313" key="2">
    <source>
        <dbReference type="Proteomes" id="UP000240957"/>
    </source>
</evidence>
<comment type="caution">
    <text evidence="1">The sequence shown here is derived from an EMBL/GenBank/DDBJ whole genome shotgun (WGS) entry which is preliminary data.</text>
</comment>
<evidence type="ECO:0008006" key="3">
    <source>
        <dbReference type="Google" id="ProtNLM"/>
    </source>
</evidence>
<organism evidence="1 2">
    <name type="scientific">Acinetobacter sichuanensis</name>
    <dbReference type="NCBI Taxonomy" id="2136183"/>
    <lineage>
        <taxon>Bacteria</taxon>
        <taxon>Pseudomonadati</taxon>
        <taxon>Pseudomonadota</taxon>
        <taxon>Gammaproteobacteria</taxon>
        <taxon>Moraxellales</taxon>
        <taxon>Moraxellaceae</taxon>
        <taxon>Acinetobacter</taxon>
    </lineage>
</organism>
<proteinExistence type="predicted"/>
<dbReference type="EMBL" id="PYIX02000223">
    <property type="protein sequence ID" value="RFC81200.1"/>
    <property type="molecule type" value="Genomic_DNA"/>
</dbReference>
<name>A0A371YIE6_9GAMM</name>
<sequence>MALDNQTFANLERDISDTGEAVNEKKVISPRYGDPFKSLPLVAEEAELKADEVVAKGFYLGFANEAAMRAYTPSFAETRAKLDDTKKVYRWERTSAEGVSPITGIWHDTGLSELDQAKLYTNDQIADNNAAIDNTLGQLMSAVMADATTKANAARDDAIDAAALDAT</sequence>
<accession>A0A371YIE6</accession>
<dbReference type="AlphaFoldDB" id="A0A371YIE6"/>
<protein>
    <recommendedName>
        <fullName evidence="3">DUF4376 domain-containing protein</fullName>
    </recommendedName>
</protein>
<evidence type="ECO:0000313" key="1">
    <source>
        <dbReference type="EMBL" id="RFC81200.1"/>
    </source>
</evidence>